<evidence type="ECO:0000313" key="7">
    <source>
        <dbReference type="Proteomes" id="UP000231962"/>
    </source>
</evidence>
<accession>A0A2M9ZKJ0</accession>
<name>A0A2M9ZKJ0_9LEPT</name>
<keyword evidence="7" id="KW-1185">Reference proteome</keyword>
<dbReference type="InterPro" id="IPR027417">
    <property type="entry name" value="P-loop_NTPase"/>
</dbReference>
<dbReference type="SMART" id="SM00382">
    <property type="entry name" value="AAA"/>
    <property type="match status" value="1"/>
</dbReference>
<dbReference type="CDD" id="cd03230">
    <property type="entry name" value="ABC_DR_subfamily_A"/>
    <property type="match status" value="1"/>
</dbReference>
<reference evidence="7 8" key="1">
    <citation type="submission" date="2017-07" db="EMBL/GenBank/DDBJ databases">
        <title>Leptospira spp. isolated from tropical soils.</title>
        <authorList>
            <person name="Thibeaux R."/>
            <person name="Iraola G."/>
            <person name="Ferres I."/>
            <person name="Bierque E."/>
            <person name="Girault D."/>
            <person name="Soupe-Gilbert M.-E."/>
            <person name="Picardeau M."/>
            <person name="Goarant C."/>
        </authorList>
    </citation>
    <scope>NUCLEOTIDE SEQUENCE [LARGE SCALE GENOMIC DNA]</scope>
    <source>
        <strain evidence="6 8">FH1-B-B1</strain>
        <strain evidence="5 7">FH1-B-C1</strain>
    </source>
</reference>
<dbReference type="InterPro" id="IPR003439">
    <property type="entry name" value="ABC_transporter-like_ATP-bd"/>
</dbReference>
<proteinExistence type="predicted"/>
<dbReference type="PANTHER" id="PTHR42939">
    <property type="entry name" value="ABC TRANSPORTER ATP-BINDING PROTEIN ALBC-RELATED"/>
    <property type="match status" value="1"/>
</dbReference>
<dbReference type="EMBL" id="NPDZ01000009">
    <property type="protein sequence ID" value="PJZ72558.1"/>
    <property type="molecule type" value="Genomic_DNA"/>
</dbReference>
<dbReference type="AlphaFoldDB" id="A0A2M9ZKJ0"/>
<gene>
    <name evidence="5" type="ORF">CH360_17735</name>
    <name evidence="6" type="ORF">CH373_14215</name>
</gene>
<dbReference type="SUPFAM" id="SSF52540">
    <property type="entry name" value="P-loop containing nucleoside triphosphate hydrolases"/>
    <property type="match status" value="1"/>
</dbReference>
<evidence type="ECO:0000256" key="2">
    <source>
        <dbReference type="ARBA" id="ARBA00022741"/>
    </source>
</evidence>
<dbReference type="RefSeq" id="WP_100715444.1">
    <property type="nucleotide sequence ID" value="NZ_NPDY01000032.1"/>
</dbReference>
<feature type="domain" description="ABC transporter" evidence="4">
    <location>
        <begin position="2"/>
        <end position="226"/>
    </location>
</feature>
<evidence type="ECO:0000256" key="1">
    <source>
        <dbReference type="ARBA" id="ARBA00022448"/>
    </source>
</evidence>
<dbReference type="InterPro" id="IPR003593">
    <property type="entry name" value="AAA+_ATPase"/>
</dbReference>
<dbReference type="Proteomes" id="UP000231990">
    <property type="component" value="Unassembled WGS sequence"/>
</dbReference>
<dbReference type="Proteomes" id="UP000231962">
    <property type="component" value="Unassembled WGS sequence"/>
</dbReference>
<dbReference type="GO" id="GO:0005524">
    <property type="term" value="F:ATP binding"/>
    <property type="evidence" value="ECO:0007669"/>
    <property type="project" value="UniProtKB-KW"/>
</dbReference>
<evidence type="ECO:0000259" key="4">
    <source>
        <dbReference type="PROSITE" id="PS50893"/>
    </source>
</evidence>
<comment type="caution">
    <text evidence="6">The sequence shown here is derived from an EMBL/GenBank/DDBJ whole genome shotgun (WGS) entry which is preliminary data.</text>
</comment>
<dbReference type="Pfam" id="PF00005">
    <property type="entry name" value="ABC_tran"/>
    <property type="match status" value="1"/>
</dbReference>
<evidence type="ECO:0000256" key="3">
    <source>
        <dbReference type="ARBA" id="ARBA00022840"/>
    </source>
</evidence>
<dbReference type="EMBL" id="NPDY01000032">
    <property type="protein sequence ID" value="PJZ68140.1"/>
    <property type="molecule type" value="Genomic_DNA"/>
</dbReference>
<evidence type="ECO:0000313" key="5">
    <source>
        <dbReference type="EMBL" id="PJZ68140.1"/>
    </source>
</evidence>
<sequence length="238" mass="26624">MITVNDLEVVFGKSKVLRNVSFGAEAGNIIAVIGPNGSGKSTLLKSILGLVKPSHGNIQVGKSKEGEKASLSQIGYMPQTPSFPKNLAVSELVDFFRKLETFEEEVFHYLFEILGLKFDNDKKFGSLSGGTKQKVNILQCFSVRKPVYIVDEPTASLDPYVSHILKEVLLKKKKEGALLLFATHILSDVEEVSDRFLLLSEGSLLIDDTPRKFLEKGKFPNLQSSLMEFWNQEYEKHR</sequence>
<dbReference type="GO" id="GO:0016887">
    <property type="term" value="F:ATP hydrolysis activity"/>
    <property type="evidence" value="ECO:0007669"/>
    <property type="project" value="InterPro"/>
</dbReference>
<organism evidence="6 8">
    <name type="scientific">Leptospira perolatii</name>
    <dbReference type="NCBI Taxonomy" id="2023191"/>
    <lineage>
        <taxon>Bacteria</taxon>
        <taxon>Pseudomonadati</taxon>
        <taxon>Spirochaetota</taxon>
        <taxon>Spirochaetia</taxon>
        <taxon>Leptospirales</taxon>
        <taxon>Leptospiraceae</taxon>
        <taxon>Leptospira</taxon>
    </lineage>
</organism>
<dbReference type="InterPro" id="IPR051782">
    <property type="entry name" value="ABC_Transporter_VariousFunc"/>
</dbReference>
<evidence type="ECO:0000313" key="8">
    <source>
        <dbReference type="Proteomes" id="UP000231990"/>
    </source>
</evidence>
<keyword evidence="3 6" id="KW-0067">ATP-binding</keyword>
<evidence type="ECO:0000313" key="6">
    <source>
        <dbReference type="EMBL" id="PJZ72558.1"/>
    </source>
</evidence>
<dbReference type="OrthoDB" id="2353216at2"/>
<dbReference type="PANTHER" id="PTHR42939:SF1">
    <property type="entry name" value="ABC TRANSPORTER ATP-BINDING PROTEIN ALBC-RELATED"/>
    <property type="match status" value="1"/>
</dbReference>
<dbReference type="Gene3D" id="3.40.50.300">
    <property type="entry name" value="P-loop containing nucleotide triphosphate hydrolases"/>
    <property type="match status" value="1"/>
</dbReference>
<protein>
    <submittedName>
        <fullName evidence="6">ABC transporter ATP-binding protein</fullName>
    </submittedName>
</protein>
<keyword evidence="1" id="KW-0813">Transport</keyword>
<dbReference type="PROSITE" id="PS50893">
    <property type="entry name" value="ABC_TRANSPORTER_2"/>
    <property type="match status" value="1"/>
</dbReference>
<keyword evidence="2" id="KW-0547">Nucleotide-binding</keyword>